<dbReference type="SUPFAM" id="SSF160935">
    <property type="entry name" value="VPA0735-like"/>
    <property type="match status" value="1"/>
</dbReference>
<feature type="non-terminal residue" evidence="2">
    <location>
        <position position="1"/>
    </location>
</feature>
<sequence>EMAGTPHNHYQLCYVQLEAAQALELELNPPPCRYWSVHLNNWWLESPEFRDGQSVCINDAQARREHDGTVKMLVGPEDPGTGNWLDTKGRTETTLNARYLLPENELPPIITNIINI</sequence>
<name>A0A383EX45_9ZZZZ</name>
<evidence type="ECO:0000313" key="2">
    <source>
        <dbReference type="EMBL" id="SVE60688.1"/>
    </source>
</evidence>
<proteinExistence type="predicted"/>
<organism evidence="2">
    <name type="scientific">marine metagenome</name>
    <dbReference type="NCBI Taxonomy" id="408172"/>
    <lineage>
        <taxon>unclassified sequences</taxon>
        <taxon>metagenomes</taxon>
        <taxon>ecological metagenomes</taxon>
    </lineage>
</organism>
<protein>
    <recommendedName>
        <fullName evidence="1">DUF1214 domain-containing protein</fullName>
    </recommendedName>
</protein>
<evidence type="ECO:0000259" key="1">
    <source>
        <dbReference type="Pfam" id="PF06742"/>
    </source>
</evidence>
<dbReference type="Gene3D" id="2.60.120.1600">
    <property type="match status" value="1"/>
</dbReference>
<dbReference type="AlphaFoldDB" id="A0A383EX45"/>
<reference evidence="2" key="1">
    <citation type="submission" date="2018-05" db="EMBL/GenBank/DDBJ databases">
        <authorList>
            <person name="Lanie J.A."/>
            <person name="Ng W.-L."/>
            <person name="Kazmierczak K.M."/>
            <person name="Andrzejewski T.M."/>
            <person name="Davidsen T.M."/>
            <person name="Wayne K.J."/>
            <person name="Tettelin H."/>
            <person name="Glass J.I."/>
            <person name="Rusch D."/>
            <person name="Podicherti R."/>
            <person name="Tsui H.-C.T."/>
            <person name="Winkler M.E."/>
        </authorList>
    </citation>
    <scope>NUCLEOTIDE SEQUENCE</scope>
</reference>
<feature type="domain" description="DUF1214" evidence="1">
    <location>
        <begin position="23"/>
        <end position="103"/>
    </location>
</feature>
<dbReference type="InterPro" id="IPR010621">
    <property type="entry name" value="DUF1214"/>
</dbReference>
<dbReference type="Pfam" id="PF06742">
    <property type="entry name" value="DUF1214"/>
    <property type="match status" value="1"/>
</dbReference>
<accession>A0A383EX45</accession>
<gene>
    <name evidence="2" type="ORF">METZ01_LOCUS513542</name>
</gene>
<dbReference type="EMBL" id="UINC01229104">
    <property type="protein sequence ID" value="SVE60688.1"/>
    <property type="molecule type" value="Genomic_DNA"/>
</dbReference>